<reference evidence="1 2" key="1">
    <citation type="submission" date="2019-08" db="EMBL/GenBank/DDBJ databases">
        <title>Complete genome sequence of Terriglobus albidus strain ORNL.</title>
        <authorList>
            <person name="Podar M."/>
        </authorList>
    </citation>
    <scope>NUCLEOTIDE SEQUENCE [LARGE SCALE GENOMIC DNA]</scope>
    <source>
        <strain evidence="1 2">ORNL</strain>
    </source>
</reference>
<dbReference type="OrthoDB" id="267579at2"/>
<dbReference type="Proteomes" id="UP000321820">
    <property type="component" value="Chromosome"/>
</dbReference>
<name>A0A5B9ELP5_9BACT</name>
<dbReference type="InterPro" id="IPR008947">
    <property type="entry name" value="PLipase_C/P1_nuclease_dom_sf"/>
</dbReference>
<evidence type="ECO:0000313" key="1">
    <source>
        <dbReference type="EMBL" id="QEE31261.1"/>
    </source>
</evidence>
<dbReference type="GO" id="GO:0016788">
    <property type="term" value="F:hydrolase activity, acting on ester bonds"/>
    <property type="evidence" value="ECO:0007669"/>
    <property type="project" value="InterPro"/>
</dbReference>
<dbReference type="KEGG" id="talb:FTW19_08705"/>
<dbReference type="EMBL" id="CP042806">
    <property type="protein sequence ID" value="QEE31261.1"/>
    <property type="molecule type" value="Genomic_DNA"/>
</dbReference>
<evidence type="ECO:0000313" key="2">
    <source>
        <dbReference type="Proteomes" id="UP000321820"/>
    </source>
</evidence>
<organism evidence="1 2">
    <name type="scientific">Terriglobus albidus</name>
    <dbReference type="NCBI Taxonomy" id="1592106"/>
    <lineage>
        <taxon>Bacteria</taxon>
        <taxon>Pseudomonadati</taxon>
        <taxon>Acidobacteriota</taxon>
        <taxon>Terriglobia</taxon>
        <taxon>Terriglobales</taxon>
        <taxon>Acidobacteriaceae</taxon>
        <taxon>Terriglobus</taxon>
    </lineage>
</organism>
<sequence length="266" mass="29937">MPAFLHTPENINAVEYLGPEPDRWNLLGGADLNDTLRPEHYILLDLADMAGPLPHKRLDYIRLLAAYQLTHPQTAGDFTPEKIGLQPYSAMEVYERLEAAMREYRRRIQANEDTKPVELAIVFYAGWMGHYVGDGGNPMHTSINYNGWVQENPDRYTVPGHNVHGKLENIFLPANIKQSDVTALVAPPQTFTDVFAAYVTYLRHSHTLVEKTYQIEKSGGFDGKGTPEAVQFTSERLAAAASMLRDMIYTAWTRSANPVSETSQKK</sequence>
<gene>
    <name evidence="1" type="ORF">FTW19_08705</name>
</gene>
<proteinExistence type="predicted"/>
<dbReference type="SUPFAM" id="SSF48537">
    <property type="entry name" value="Phospholipase C/P1 nuclease"/>
    <property type="match status" value="1"/>
</dbReference>
<keyword evidence="2" id="KW-1185">Reference proteome</keyword>
<accession>A0A5B9ELP5</accession>
<dbReference type="AlphaFoldDB" id="A0A5B9ELP5"/>
<protein>
    <submittedName>
        <fullName evidence="1">Nuclease</fullName>
    </submittedName>
</protein>